<proteinExistence type="predicted"/>
<dbReference type="AlphaFoldDB" id="A0A382U815"/>
<reference evidence="1" key="1">
    <citation type="submission" date="2018-05" db="EMBL/GenBank/DDBJ databases">
        <authorList>
            <person name="Lanie J.A."/>
            <person name="Ng W.-L."/>
            <person name="Kazmierczak K.M."/>
            <person name="Andrzejewski T.M."/>
            <person name="Davidsen T.M."/>
            <person name="Wayne K.J."/>
            <person name="Tettelin H."/>
            <person name="Glass J.I."/>
            <person name="Rusch D."/>
            <person name="Podicherti R."/>
            <person name="Tsui H.-C.T."/>
            <person name="Winkler M.E."/>
        </authorList>
    </citation>
    <scope>NUCLEOTIDE SEQUENCE</scope>
</reference>
<dbReference type="EMBL" id="UINC01142187">
    <property type="protein sequence ID" value="SVD30373.1"/>
    <property type="molecule type" value="Genomic_DNA"/>
</dbReference>
<feature type="non-terminal residue" evidence="1">
    <location>
        <position position="1"/>
    </location>
</feature>
<gene>
    <name evidence="1" type="ORF">METZ01_LOCUS383227</name>
</gene>
<dbReference type="Gene3D" id="3.40.50.2000">
    <property type="entry name" value="Glycogen Phosphorylase B"/>
    <property type="match status" value="1"/>
</dbReference>
<sequence length="74" mass="8593">IEVGEGEYPFSEGQVWADPNIDQASDYMRKLVKDDEYRYTISKAGYSYIKTYHSYETAGEKYRDRLVGLGLLNE</sequence>
<evidence type="ECO:0000313" key="1">
    <source>
        <dbReference type="EMBL" id="SVD30373.1"/>
    </source>
</evidence>
<accession>A0A382U815</accession>
<protein>
    <submittedName>
        <fullName evidence="1">Uncharacterized protein</fullName>
    </submittedName>
</protein>
<organism evidence="1">
    <name type="scientific">marine metagenome</name>
    <dbReference type="NCBI Taxonomy" id="408172"/>
    <lineage>
        <taxon>unclassified sequences</taxon>
        <taxon>metagenomes</taxon>
        <taxon>ecological metagenomes</taxon>
    </lineage>
</organism>
<name>A0A382U815_9ZZZZ</name>